<reference evidence="1 2" key="1">
    <citation type="submission" date="2023-10" db="EMBL/GenBank/DDBJ databases">
        <title>Genomes of two closely related lineages of the louse Polyplax serrata with different host specificities.</title>
        <authorList>
            <person name="Martinu J."/>
            <person name="Tarabai H."/>
            <person name="Stefka J."/>
            <person name="Hypsa V."/>
        </authorList>
    </citation>
    <scope>NUCLEOTIDE SEQUENCE [LARGE SCALE GENOMIC DNA]</scope>
    <source>
        <strain evidence="1">HR10_N</strain>
    </source>
</reference>
<gene>
    <name evidence="1" type="ORF">RUM43_012688</name>
</gene>
<organism evidence="1 2">
    <name type="scientific">Polyplax serrata</name>
    <name type="common">Common mouse louse</name>
    <dbReference type="NCBI Taxonomy" id="468196"/>
    <lineage>
        <taxon>Eukaryota</taxon>
        <taxon>Metazoa</taxon>
        <taxon>Ecdysozoa</taxon>
        <taxon>Arthropoda</taxon>
        <taxon>Hexapoda</taxon>
        <taxon>Insecta</taxon>
        <taxon>Pterygota</taxon>
        <taxon>Neoptera</taxon>
        <taxon>Paraneoptera</taxon>
        <taxon>Psocodea</taxon>
        <taxon>Troctomorpha</taxon>
        <taxon>Phthiraptera</taxon>
        <taxon>Anoplura</taxon>
        <taxon>Polyplacidae</taxon>
        <taxon>Polyplax</taxon>
    </lineage>
</organism>
<dbReference type="EMBL" id="JAWJWE010000006">
    <property type="protein sequence ID" value="KAK6632945.1"/>
    <property type="molecule type" value="Genomic_DNA"/>
</dbReference>
<accession>A0AAN8PI13</accession>
<name>A0AAN8PI13_POLSC</name>
<sequence>MGEIKSKTSQDLSGRETWSITREKNNVNKLIVEQEESRIFQFKGEPKRLLGSRKREKKKYQNVLKYKNNNNNNNIHADGKVNNLQVECCKTEAEMGPRQRYDDVDDTTVTIKKKDSIDNIIDMIVSKSIRRDETLQRILADADRKAAVKRSRSFHGKEGSSRYPIRLRLKNGKRDTDSLVERLENLEKRAMVFERGVGRMEDWVKGPVARKQRSRCSAISEEFGRNMIEVLEENYKCDEFLHELKTIERIRPFERTTKKDKLIAAPKADPIIRNSIRKIVLRVTRCQMPQDRWNLENAYGWDDVNKARGRKVHSKESLLENGWVIVESQISKTGTGYPSDVKSKSVEPLVKSNLRNGVANGHPKDLPNVTGKIKYAVGRGFGKCW</sequence>
<evidence type="ECO:0000313" key="2">
    <source>
        <dbReference type="Proteomes" id="UP001372834"/>
    </source>
</evidence>
<dbReference type="Proteomes" id="UP001372834">
    <property type="component" value="Unassembled WGS sequence"/>
</dbReference>
<comment type="caution">
    <text evidence="1">The sequence shown here is derived from an EMBL/GenBank/DDBJ whole genome shotgun (WGS) entry which is preliminary data.</text>
</comment>
<protein>
    <submittedName>
        <fullName evidence="1">Uncharacterized protein</fullName>
    </submittedName>
</protein>
<proteinExistence type="predicted"/>
<dbReference type="AlphaFoldDB" id="A0AAN8PI13"/>
<evidence type="ECO:0000313" key="1">
    <source>
        <dbReference type="EMBL" id="KAK6632945.1"/>
    </source>
</evidence>